<dbReference type="PATRIC" id="fig|84531.8.peg.2137"/>
<dbReference type="InterPro" id="IPR005106">
    <property type="entry name" value="Asp/hSer_DH_NAD-bd"/>
</dbReference>
<protein>
    <recommendedName>
        <fullName evidence="4">homoserine dehydrogenase</fullName>
        <ecNumber evidence="4">1.1.1.3</ecNumber>
    </recommendedName>
</protein>
<dbReference type="PANTHER" id="PTHR43070">
    <property type="match status" value="1"/>
</dbReference>
<dbReference type="GO" id="GO:0009086">
    <property type="term" value="P:methionine biosynthetic process"/>
    <property type="evidence" value="ECO:0007669"/>
    <property type="project" value="UniProtKB-KW"/>
</dbReference>
<dbReference type="PANTHER" id="PTHR43070:SF3">
    <property type="entry name" value="HOMOSERINE DEHYDROGENASE"/>
    <property type="match status" value="1"/>
</dbReference>
<evidence type="ECO:0000259" key="13">
    <source>
        <dbReference type="Pfam" id="PF03447"/>
    </source>
</evidence>
<dbReference type="AlphaFoldDB" id="A0A0S2F9L8"/>
<dbReference type="RefSeq" id="WP_031372223.1">
    <property type="nucleotide sequence ID" value="NZ_CP011129.1"/>
</dbReference>
<dbReference type="InterPro" id="IPR011147">
    <property type="entry name" value="Bifunc_Aspkin/hSer_DH"/>
</dbReference>
<comment type="catalytic activity">
    <reaction evidence="11">
        <text>L-homoserine + NAD(+) = L-aspartate 4-semialdehyde + NADH + H(+)</text>
        <dbReference type="Rhea" id="RHEA:15757"/>
        <dbReference type="ChEBI" id="CHEBI:15378"/>
        <dbReference type="ChEBI" id="CHEBI:57476"/>
        <dbReference type="ChEBI" id="CHEBI:57540"/>
        <dbReference type="ChEBI" id="CHEBI:57945"/>
        <dbReference type="ChEBI" id="CHEBI:537519"/>
        <dbReference type="EC" id="1.1.1.3"/>
    </reaction>
    <physiologicalReaction direction="right-to-left" evidence="11">
        <dbReference type="Rhea" id="RHEA:15759"/>
    </physiologicalReaction>
</comment>
<evidence type="ECO:0000256" key="6">
    <source>
        <dbReference type="ARBA" id="ARBA00022697"/>
    </source>
</evidence>
<evidence type="ECO:0000256" key="9">
    <source>
        <dbReference type="ARBA" id="ARBA00023167"/>
    </source>
</evidence>
<sequence>MLADYSPVRIQARNSVVDAHRVDLVLIGARGKVGSAFRRQLGNRQPALLSEANLDLRLLAGFDRRGFAFDTHGIVPESIDEHMPERGADDVERLMSHVGRHGGVRTLVVDCTASDEIADFYPRLLMGGMGIVAANKRANARSLSSYRDLQHAARERGVPYRYETTVGSAIPLLGPLRDLRLRGERVISVQGVLSGSLSYILHRMHEGCLFSAAVAEARALGYTEPDPMEDLRAIDLSRKLLVLAREAGFAMELEDLVIEPFADLDIASDDLIPALQVADAGWKARIASALEQGERWVVLAEASREGGRINLRRVPAHSSFAQLEPGQNLISIRTELQDRMPLCVSGPGAGVEITAAGVLSDVVAAAAHWTRQD</sequence>
<dbReference type="SUPFAM" id="SSF55347">
    <property type="entry name" value="Glyceraldehyde-3-phosphate dehydrogenase-like, C-terminal domain"/>
    <property type="match status" value="1"/>
</dbReference>
<dbReference type="Proteomes" id="UP000060787">
    <property type="component" value="Chromosome"/>
</dbReference>
<evidence type="ECO:0000256" key="3">
    <source>
        <dbReference type="ARBA" id="ARBA00005062"/>
    </source>
</evidence>
<keyword evidence="6" id="KW-0791">Threonine biosynthesis</keyword>
<feature type="domain" description="Homoserine dehydrogenase catalytic" evidence="12">
    <location>
        <begin position="171"/>
        <end position="363"/>
    </location>
</feature>
<dbReference type="GO" id="GO:0050661">
    <property type="term" value="F:NADP binding"/>
    <property type="evidence" value="ECO:0007669"/>
    <property type="project" value="InterPro"/>
</dbReference>
<evidence type="ECO:0000256" key="10">
    <source>
        <dbReference type="ARBA" id="ARBA00048841"/>
    </source>
</evidence>
<evidence type="ECO:0000259" key="12">
    <source>
        <dbReference type="Pfam" id="PF00742"/>
    </source>
</evidence>
<evidence type="ECO:0000256" key="1">
    <source>
        <dbReference type="ARBA" id="ARBA00001920"/>
    </source>
</evidence>
<evidence type="ECO:0000256" key="4">
    <source>
        <dbReference type="ARBA" id="ARBA00013213"/>
    </source>
</evidence>
<dbReference type="STRING" id="84531.LA76x_2119"/>
<keyword evidence="9" id="KW-0486">Methionine biosynthesis</keyword>
<dbReference type="EMBL" id="CP011129">
    <property type="protein sequence ID" value="ALN80258.1"/>
    <property type="molecule type" value="Genomic_DNA"/>
</dbReference>
<gene>
    <name evidence="14" type="ORF">LA76x_2119</name>
</gene>
<comment type="catalytic activity">
    <reaction evidence="10">
        <text>L-homoserine + NADP(+) = L-aspartate 4-semialdehyde + NADPH + H(+)</text>
        <dbReference type="Rhea" id="RHEA:15761"/>
        <dbReference type="ChEBI" id="CHEBI:15378"/>
        <dbReference type="ChEBI" id="CHEBI:57476"/>
        <dbReference type="ChEBI" id="CHEBI:57783"/>
        <dbReference type="ChEBI" id="CHEBI:58349"/>
        <dbReference type="ChEBI" id="CHEBI:537519"/>
        <dbReference type="EC" id="1.1.1.3"/>
    </reaction>
    <physiologicalReaction direction="right-to-left" evidence="10">
        <dbReference type="Rhea" id="RHEA:15763"/>
    </physiologicalReaction>
</comment>
<comment type="cofactor">
    <cofactor evidence="1">
        <name>a metal cation</name>
        <dbReference type="ChEBI" id="CHEBI:25213"/>
    </cofactor>
</comment>
<evidence type="ECO:0000256" key="2">
    <source>
        <dbReference type="ARBA" id="ARBA00005056"/>
    </source>
</evidence>
<reference evidence="14 15" key="1">
    <citation type="journal article" date="2015" name="BMC Genomics">
        <title>Comparative genomics and metabolic profiling of the genus Lysobacter.</title>
        <authorList>
            <person name="de Bruijn I."/>
            <person name="Cheng X."/>
            <person name="de Jager V."/>
            <person name="Exposito R.G."/>
            <person name="Watrous J."/>
            <person name="Patel N."/>
            <person name="Postma J."/>
            <person name="Dorrestein P.C."/>
            <person name="Kobayashi D."/>
            <person name="Raaijmakers J.M."/>
        </authorList>
    </citation>
    <scope>NUCLEOTIDE SEQUENCE [LARGE SCALE GENOMIC DNA]</scope>
    <source>
        <strain evidence="14 15">76</strain>
    </source>
</reference>
<comment type="pathway">
    <text evidence="2">Amino-acid biosynthesis; L-threonine biosynthesis; L-threonine from L-aspartate: step 3/5.</text>
</comment>
<dbReference type="eggNOG" id="COG0460">
    <property type="taxonomic scope" value="Bacteria"/>
</dbReference>
<organism evidence="14 15">
    <name type="scientific">Lysobacter antibioticus</name>
    <dbReference type="NCBI Taxonomy" id="84531"/>
    <lineage>
        <taxon>Bacteria</taxon>
        <taxon>Pseudomonadati</taxon>
        <taxon>Pseudomonadota</taxon>
        <taxon>Gammaproteobacteria</taxon>
        <taxon>Lysobacterales</taxon>
        <taxon>Lysobacteraceae</taxon>
        <taxon>Lysobacter</taxon>
    </lineage>
</organism>
<evidence type="ECO:0000256" key="8">
    <source>
        <dbReference type="ARBA" id="ARBA00023002"/>
    </source>
</evidence>
<feature type="domain" description="Aspartate/homoserine dehydrogenase NAD-binding" evidence="13">
    <location>
        <begin position="31"/>
        <end position="163"/>
    </location>
</feature>
<evidence type="ECO:0000256" key="5">
    <source>
        <dbReference type="ARBA" id="ARBA00022605"/>
    </source>
</evidence>
<dbReference type="Gene3D" id="3.40.50.720">
    <property type="entry name" value="NAD(P)-binding Rossmann-like Domain"/>
    <property type="match status" value="1"/>
</dbReference>
<dbReference type="GO" id="GO:0004412">
    <property type="term" value="F:homoserine dehydrogenase activity"/>
    <property type="evidence" value="ECO:0007669"/>
    <property type="project" value="UniProtKB-EC"/>
</dbReference>
<keyword evidence="8" id="KW-0560">Oxidoreductase</keyword>
<dbReference type="UniPathway" id="UPA00050">
    <property type="reaction ID" value="UER00063"/>
</dbReference>
<keyword evidence="15" id="KW-1185">Reference proteome</keyword>
<comment type="pathway">
    <text evidence="3">Amino-acid biosynthesis; L-methionine biosynthesis via de novo pathway; L-homoserine from L-aspartate: step 3/3.</text>
</comment>
<evidence type="ECO:0000256" key="7">
    <source>
        <dbReference type="ARBA" id="ARBA00022857"/>
    </source>
</evidence>
<dbReference type="SUPFAM" id="SSF51735">
    <property type="entry name" value="NAD(P)-binding Rossmann-fold domains"/>
    <property type="match status" value="1"/>
</dbReference>
<dbReference type="GO" id="GO:0009088">
    <property type="term" value="P:threonine biosynthetic process"/>
    <property type="evidence" value="ECO:0007669"/>
    <property type="project" value="UniProtKB-UniPathway"/>
</dbReference>
<dbReference type="Pfam" id="PF00742">
    <property type="entry name" value="Homoserine_dh"/>
    <property type="match status" value="1"/>
</dbReference>
<dbReference type="UniPathway" id="UPA00051">
    <property type="reaction ID" value="UER00465"/>
</dbReference>
<dbReference type="EC" id="1.1.1.3" evidence="4"/>
<proteinExistence type="predicted"/>
<dbReference type="InterPro" id="IPR001342">
    <property type="entry name" value="HDH_cat"/>
</dbReference>
<dbReference type="InterPro" id="IPR036291">
    <property type="entry name" value="NAD(P)-bd_dom_sf"/>
</dbReference>
<evidence type="ECO:0000256" key="11">
    <source>
        <dbReference type="ARBA" id="ARBA00049031"/>
    </source>
</evidence>
<dbReference type="Gene3D" id="3.30.360.10">
    <property type="entry name" value="Dihydrodipicolinate Reductase, domain 2"/>
    <property type="match status" value="1"/>
</dbReference>
<evidence type="ECO:0000313" key="14">
    <source>
        <dbReference type="EMBL" id="ALN80258.1"/>
    </source>
</evidence>
<keyword evidence="5" id="KW-0028">Amino-acid biosynthesis</keyword>
<accession>A0A0S2F9L8</accession>
<dbReference type="Pfam" id="PF03447">
    <property type="entry name" value="NAD_binding_3"/>
    <property type="match status" value="1"/>
</dbReference>
<keyword evidence="7" id="KW-0521">NADP</keyword>
<dbReference type="KEGG" id="lab:LA76x_2119"/>
<name>A0A0S2F9L8_LYSAN</name>
<evidence type="ECO:0000313" key="15">
    <source>
        <dbReference type="Proteomes" id="UP000060787"/>
    </source>
</evidence>